<dbReference type="InterPro" id="IPR000298">
    <property type="entry name" value="Cyt_c_oxidase-like_su3"/>
</dbReference>
<dbReference type="InterPro" id="IPR024791">
    <property type="entry name" value="Cyt_c/ubiquinol_Oxase_su3"/>
</dbReference>
<feature type="non-terminal residue" evidence="9">
    <location>
        <position position="1"/>
    </location>
</feature>
<dbReference type="InterPro" id="IPR035973">
    <property type="entry name" value="Cyt_c_oxidase_su3-like_sf"/>
</dbReference>
<dbReference type="PROSITE" id="PS50253">
    <property type="entry name" value="COX3"/>
    <property type="match status" value="1"/>
</dbReference>
<evidence type="ECO:0000259" key="8">
    <source>
        <dbReference type="PROSITE" id="PS50253"/>
    </source>
</evidence>
<evidence type="ECO:0000256" key="1">
    <source>
        <dbReference type="ARBA" id="ARBA00004651"/>
    </source>
</evidence>
<dbReference type="Gene3D" id="1.20.120.80">
    <property type="entry name" value="Cytochrome c oxidase, subunit III, four-helix bundle"/>
    <property type="match status" value="1"/>
</dbReference>
<evidence type="ECO:0000313" key="9">
    <source>
        <dbReference type="EMBL" id="SVD60423.1"/>
    </source>
</evidence>
<reference evidence="9" key="1">
    <citation type="submission" date="2018-05" db="EMBL/GenBank/DDBJ databases">
        <authorList>
            <person name="Lanie J.A."/>
            <person name="Ng W.-L."/>
            <person name="Kazmierczak K.M."/>
            <person name="Andrzejewski T.M."/>
            <person name="Davidsen T.M."/>
            <person name="Wayne K.J."/>
            <person name="Tettelin H."/>
            <person name="Glass J.I."/>
            <person name="Rusch D."/>
            <person name="Podicherti R."/>
            <person name="Tsui H.-C.T."/>
            <person name="Winkler M.E."/>
        </authorList>
    </citation>
    <scope>NUCLEOTIDE SEQUENCE</scope>
</reference>
<evidence type="ECO:0000256" key="5">
    <source>
        <dbReference type="ARBA" id="ARBA00022989"/>
    </source>
</evidence>
<comment type="similarity">
    <text evidence="2">Belongs to the cytochrome c oxidase subunit 3 family.</text>
</comment>
<feature type="transmembrane region" description="Helical" evidence="7">
    <location>
        <begin position="135"/>
        <end position="156"/>
    </location>
</feature>
<feature type="transmembrane region" description="Helical" evidence="7">
    <location>
        <begin position="223"/>
        <end position="248"/>
    </location>
</feature>
<keyword evidence="6 7" id="KW-0472">Membrane</keyword>
<evidence type="ECO:0000256" key="7">
    <source>
        <dbReference type="SAM" id="Phobius"/>
    </source>
</evidence>
<dbReference type="Pfam" id="PF00510">
    <property type="entry name" value="COX3"/>
    <property type="match status" value="2"/>
</dbReference>
<dbReference type="GO" id="GO:0019646">
    <property type="term" value="P:aerobic electron transport chain"/>
    <property type="evidence" value="ECO:0007669"/>
    <property type="project" value="InterPro"/>
</dbReference>
<keyword evidence="4 7" id="KW-0812">Transmembrane</keyword>
<feature type="domain" description="Heme-copper oxidase subunit III family profile" evidence="8">
    <location>
        <begin position="1"/>
        <end position="276"/>
    </location>
</feature>
<dbReference type="InterPro" id="IPR013833">
    <property type="entry name" value="Cyt_c_oxidase_su3_a-hlx"/>
</dbReference>
<feature type="transmembrane region" description="Helical" evidence="7">
    <location>
        <begin position="68"/>
        <end position="89"/>
    </location>
</feature>
<protein>
    <recommendedName>
        <fullName evidence="8">Heme-copper oxidase subunit III family profile domain-containing protein</fullName>
    </recommendedName>
</protein>
<evidence type="ECO:0000256" key="2">
    <source>
        <dbReference type="ARBA" id="ARBA00010581"/>
    </source>
</evidence>
<organism evidence="9">
    <name type="scientific">marine metagenome</name>
    <dbReference type="NCBI Taxonomy" id="408172"/>
    <lineage>
        <taxon>unclassified sequences</taxon>
        <taxon>metagenomes</taxon>
        <taxon>ecological metagenomes</taxon>
    </lineage>
</organism>
<feature type="transmembrane region" description="Helical" evidence="7">
    <location>
        <begin position="183"/>
        <end position="203"/>
    </location>
</feature>
<name>A0A382WNU3_9ZZZZ</name>
<dbReference type="GO" id="GO:0005886">
    <property type="term" value="C:plasma membrane"/>
    <property type="evidence" value="ECO:0007669"/>
    <property type="project" value="UniProtKB-SubCell"/>
</dbReference>
<accession>A0A382WNU3</accession>
<dbReference type="AlphaFoldDB" id="A0A382WNU3"/>
<keyword evidence="3" id="KW-1003">Cell membrane</keyword>
<dbReference type="PANTHER" id="PTHR11403:SF2">
    <property type="entry name" value="CYTOCHROME BO(3) UBIQUINOL OXIDASE SUBUNIT 3"/>
    <property type="match status" value="1"/>
</dbReference>
<dbReference type="SUPFAM" id="SSF81452">
    <property type="entry name" value="Cytochrome c oxidase subunit III-like"/>
    <property type="match status" value="1"/>
</dbReference>
<sequence length="276" mass="31393">GSFSPLIIGAGTMMFLYGFVESYTILGVGLLVIFLGAFNWWREDYPNDGKNEMKSLGQPYKGQDVRKAGLWVFLMSEVLIFGSFFSSYLRMRMGWSTHWNEECNSMLESGSALPTCSENYVIVASEYVTHSFMTLLPGAINTFALILSSYTVVLALKSAKAQEFIPSKNKWIRMWMPDRRRAVRNNLLATLALGTLFLILKLIEWEHLIYGEDFTVKSSLAGSIFYVSTGAHGFHVFVGLIFLCFFCFKAHNDGWQPENSQSIEYFGLYWHFVDLA</sequence>
<dbReference type="GO" id="GO:0004129">
    <property type="term" value="F:cytochrome-c oxidase activity"/>
    <property type="evidence" value="ECO:0007669"/>
    <property type="project" value="InterPro"/>
</dbReference>
<keyword evidence="5 7" id="KW-1133">Transmembrane helix</keyword>
<comment type="subcellular location">
    <subcellularLocation>
        <location evidence="1">Cell membrane</location>
        <topology evidence="1">Multi-pass membrane protein</topology>
    </subcellularLocation>
</comment>
<feature type="non-terminal residue" evidence="9">
    <location>
        <position position="276"/>
    </location>
</feature>
<evidence type="ECO:0000256" key="6">
    <source>
        <dbReference type="ARBA" id="ARBA00023136"/>
    </source>
</evidence>
<evidence type="ECO:0000256" key="3">
    <source>
        <dbReference type="ARBA" id="ARBA00022475"/>
    </source>
</evidence>
<feature type="transmembrane region" description="Helical" evidence="7">
    <location>
        <begin position="23"/>
        <end position="41"/>
    </location>
</feature>
<dbReference type="PANTHER" id="PTHR11403">
    <property type="entry name" value="CYTOCHROME C OXIDASE SUBUNIT III"/>
    <property type="match status" value="1"/>
</dbReference>
<gene>
    <name evidence="9" type="ORF">METZ01_LOCUS413277</name>
</gene>
<evidence type="ECO:0000256" key="4">
    <source>
        <dbReference type="ARBA" id="ARBA00022692"/>
    </source>
</evidence>
<dbReference type="CDD" id="cd00386">
    <property type="entry name" value="Heme_Cu_Oxidase_III_like"/>
    <property type="match status" value="1"/>
</dbReference>
<proteinExistence type="inferred from homology"/>
<dbReference type="EMBL" id="UINC01161311">
    <property type="protein sequence ID" value="SVD60423.1"/>
    <property type="molecule type" value="Genomic_DNA"/>
</dbReference>